<gene>
    <name evidence="2" type="ORF">BofuT4_P050310.1</name>
</gene>
<dbReference type="HOGENOM" id="CLU_2542299_0_0_1"/>
<dbReference type="EMBL" id="FQ790278">
    <property type="protein sequence ID" value="CCD46013.1"/>
    <property type="molecule type" value="Genomic_DNA"/>
</dbReference>
<proteinExistence type="predicted"/>
<dbReference type="AlphaFoldDB" id="G2XZX6"/>
<dbReference type="Proteomes" id="UP000008177">
    <property type="component" value="Unplaced contigs"/>
</dbReference>
<protein>
    <submittedName>
        <fullName evidence="2">Uncharacterized protein</fullName>
    </submittedName>
</protein>
<dbReference type="InParanoid" id="G2XZX6"/>
<evidence type="ECO:0000313" key="2">
    <source>
        <dbReference type="EMBL" id="CCD46013.1"/>
    </source>
</evidence>
<sequence>MRAISWLGGLKVDWNAGNRNESPNPFDSSPSSNNMHLSLALANTATNIKLKLYCRAQKPPKKNPSIVRTTSISAKARGSRDME</sequence>
<evidence type="ECO:0000256" key="1">
    <source>
        <dbReference type="SAM" id="MobiDB-lite"/>
    </source>
</evidence>
<organism evidence="2 3">
    <name type="scientific">Botryotinia fuckeliana (strain T4)</name>
    <name type="common">Noble rot fungus</name>
    <name type="synonym">Botrytis cinerea</name>
    <dbReference type="NCBI Taxonomy" id="999810"/>
    <lineage>
        <taxon>Eukaryota</taxon>
        <taxon>Fungi</taxon>
        <taxon>Dikarya</taxon>
        <taxon>Ascomycota</taxon>
        <taxon>Pezizomycotina</taxon>
        <taxon>Leotiomycetes</taxon>
        <taxon>Helotiales</taxon>
        <taxon>Sclerotiniaceae</taxon>
        <taxon>Botrytis</taxon>
    </lineage>
</organism>
<accession>G2XZX6</accession>
<feature type="region of interest" description="Disordered" evidence="1">
    <location>
        <begin position="59"/>
        <end position="83"/>
    </location>
</feature>
<evidence type="ECO:0000313" key="3">
    <source>
        <dbReference type="Proteomes" id="UP000008177"/>
    </source>
</evidence>
<name>G2XZX6_BOTF4</name>
<reference evidence="3" key="1">
    <citation type="journal article" date="2011" name="PLoS Genet.">
        <title>Genomic analysis of the necrotrophic fungal pathogens Sclerotinia sclerotiorum and Botrytis cinerea.</title>
        <authorList>
            <person name="Amselem J."/>
            <person name="Cuomo C.A."/>
            <person name="van Kan J.A."/>
            <person name="Viaud M."/>
            <person name="Benito E.P."/>
            <person name="Couloux A."/>
            <person name="Coutinho P.M."/>
            <person name="de Vries R.P."/>
            <person name="Dyer P.S."/>
            <person name="Fillinger S."/>
            <person name="Fournier E."/>
            <person name="Gout L."/>
            <person name="Hahn M."/>
            <person name="Kohn L."/>
            <person name="Lapalu N."/>
            <person name="Plummer K.M."/>
            <person name="Pradier J.M."/>
            <person name="Quevillon E."/>
            <person name="Sharon A."/>
            <person name="Simon A."/>
            <person name="ten Have A."/>
            <person name="Tudzynski B."/>
            <person name="Tudzynski P."/>
            <person name="Wincker P."/>
            <person name="Andrew M."/>
            <person name="Anthouard V."/>
            <person name="Beever R.E."/>
            <person name="Beffa R."/>
            <person name="Benoit I."/>
            <person name="Bouzid O."/>
            <person name="Brault B."/>
            <person name="Chen Z."/>
            <person name="Choquer M."/>
            <person name="Collemare J."/>
            <person name="Cotton P."/>
            <person name="Danchin E.G."/>
            <person name="Da Silva C."/>
            <person name="Gautier A."/>
            <person name="Giraud C."/>
            <person name="Giraud T."/>
            <person name="Gonzalez C."/>
            <person name="Grossetete S."/>
            <person name="Guldener U."/>
            <person name="Henrissat B."/>
            <person name="Howlett B.J."/>
            <person name="Kodira C."/>
            <person name="Kretschmer M."/>
            <person name="Lappartient A."/>
            <person name="Leroch M."/>
            <person name="Levis C."/>
            <person name="Mauceli E."/>
            <person name="Neuveglise C."/>
            <person name="Oeser B."/>
            <person name="Pearson M."/>
            <person name="Poulain J."/>
            <person name="Poussereau N."/>
            <person name="Quesneville H."/>
            <person name="Rascle C."/>
            <person name="Schumacher J."/>
            <person name="Segurens B."/>
            <person name="Sexton A."/>
            <person name="Silva E."/>
            <person name="Sirven C."/>
            <person name="Soanes D.M."/>
            <person name="Talbot N.J."/>
            <person name="Templeton M."/>
            <person name="Yandava C."/>
            <person name="Yarden O."/>
            <person name="Zeng Q."/>
            <person name="Rollins J.A."/>
            <person name="Lebrun M.H."/>
            <person name="Dickman M."/>
        </authorList>
    </citation>
    <scope>NUCLEOTIDE SEQUENCE [LARGE SCALE GENOMIC DNA]</scope>
    <source>
        <strain evidence="3">T4</strain>
    </source>
</reference>